<dbReference type="Proteomes" id="UP001279734">
    <property type="component" value="Unassembled WGS sequence"/>
</dbReference>
<gene>
    <name evidence="1" type="ORF">Nepgr_008753</name>
</gene>
<name>A0AAD3XJJ5_NEPGR</name>
<keyword evidence="2" id="KW-1185">Reference proteome</keyword>
<dbReference type="EMBL" id="BSYO01000006">
    <property type="protein sequence ID" value="GMH06913.1"/>
    <property type="molecule type" value="Genomic_DNA"/>
</dbReference>
<sequence>MDLRFWELRKLFSGNFRLRLLSRQVDLGELRHWHFCSLLRTNLTYPQSLIAKGREGKPSPVGGRSSLSLQRCPALSVKRRINTYTLFVDSTKQL</sequence>
<proteinExistence type="predicted"/>
<dbReference type="AlphaFoldDB" id="A0AAD3XJJ5"/>
<protein>
    <submittedName>
        <fullName evidence="1">Uncharacterized protein</fullName>
    </submittedName>
</protein>
<evidence type="ECO:0000313" key="2">
    <source>
        <dbReference type="Proteomes" id="UP001279734"/>
    </source>
</evidence>
<evidence type="ECO:0000313" key="1">
    <source>
        <dbReference type="EMBL" id="GMH06913.1"/>
    </source>
</evidence>
<reference evidence="1" key="1">
    <citation type="submission" date="2023-05" db="EMBL/GenBank/DDBJ databases">
        <title>Nepenthes gracilis genome sequencing.</title>
        <authorList>
            <person name="Fukushima K."/>
        </authorList>
    </citation>
    <scope>NUCLEOTIDE SEQUENCE</scope>
    <source>
        <strain evidence="1">SING2019-196</strain>
    </source>
</reference>
<accession>A0AAD3XJJ5</accession>
<organism evidence="1 2">
    <name type="scientific">Nepenthes gracilis</name>
    <name type="common">Slender pitcher plant</name>
    <dbReference type="NCBI Taxonomy" id="150966"/>
    <lineage>
        <taxon>Eukaryota</taxon>
        <taxon>Viridiplantae</taxon>
        <taxon>Streptophyta</taxon>
        <taxon>Embryophyta</taxon>
        <taxon>Tracheophyta</taxon>
        <taxon>Spermatophyta</taxon>
        <taxon>Magnoliopsida</taxon>
        <taxon>eudicotyledons</taxon>
        <taxon>Gunneridae</taxon>
        <taxon>Pentapetalae</taxon>
        <taxon>Caryophyllales</taxon>
        <taxon>Nepenthaceae</taxon>
        <taxon>Nepenthes</taxon>
    </lineage>
</organism>
<comment type="caution">
    <text evidence="1">The sequence shown here is derived from an EMBL/GenBank/DDBJ whole genome shotgun (WGS) entry which is preliminary data.</text>
</comment>